<protein>
    <recommendedName>
        <fullName evidence="4 7">Flagellar hook-associated protein 1</fullName>
        <shortName evidence="7">HAP1</shortName>
    </recommendedName>
</protein>
<sequence length="600" mass="64481">MSSTFGGLNTVVRGLFAQQMSLDTVGHNISNANTDGYSRQRVNLVTSNPQTLYAGIGQVQLGTGVVTESITRARDTFVDQQMWKESSTLGYGQTLQDSLGKIEGVFMEPTETGMQTVLNKFWEALNTLSTNGSDNGARSALRERGVELVDTIQQANKQLRNMVSDMNSVVGLRVETINQITSEMVSLNKQITAVEVGKIDHANDLRDRRDYLVDQLSSIINVRVTEDQVGNYIVQSSGVLLVDGQSNYKLSTKSSIDPDYNYEVVSVTESTGVTINFTDGELKGLLASRDDQTSGVKGYLDKLSNMSQFLLQEFNAVQRSGYGSDNSTGYNFFGVSGNASTSDYSVTGNYAAIFGTTTPKSYQWIDSLKVNDDLFNPVDGTAKIAAKTMAGSVQITQSNAAGGKIAFGGKYTGSLASVSYQVRLTANTAGAITGIEYSTDNGTSWNTSIEVTPATTPKTFSIGNGVTVQIGTQASNANGDTYNFSMPQGIAAGDNAVNLANRLKVDISELLGKSSLDTFYASFIGALGIQRQSATRLTDNQKALVSQITNSRESVSGVNMDEEMSNMIRFQKGYNAAARILTSMDEMLDKLINGTGVVGR</sequence>
<dbReference type="InterPro" id="IPR002371">
    <property type="entry name" value="FlgK"/>
</dbReference>
<dbReference type="GO" id="GO:0005198">
    <property type="term" value="F:structural molecule activity"/>
    <property type="evidence" value="ECO:0007669"/>
    <property type="project" value="UniProtKB-UniRule"/>
</dbReference>
<evidence type="ECO:0000313" key="12">
    <source>
        <dbReference type="Proteomes" id="UP000192738"/>
    </source>
</evidence>
<evidence type="ECO:0000256" key="3">
    <source>
        <dbReference type="ARBA" id="ARBA00009677"/>
    </source>
</evidence>
<keyword evidence="11" id="KW-0282">Flagellum</keyword>
<feature type="domain" description="Flagellar hook-associated protein FlgK helical" evidence="10">
    <location>
        <begin position="100"/>
        <end position="333"/>
    </location>
</feature>
<dbReference type="Pfam" id="PF06429">
    <property type="entry name" value="Flg_bbr_C"/>
    <property type="match status" value="1"/>
</dbReference>
<evidence type="ECO:0000256" key="7">
    <source>
        <dbReference type="RuleBase" id="RU362065"/>
    </source>
</evidence>
<dbReference type="EMBL" id="FWXI01000002">
    <property type="protein sequence ID" value="SMC39827.1"/>
    <property type="molecule type" value="Genomic_DNA"/>
</dbReference>
<dbReference type="OrthoDB" id="9802553at2"/>
<dbReference type="PANTHER" id="PTHR30033">
    <property type="entry name" value="FLAGELLAR HOOK-ASSOCIATED PROTEIN 1"/>
    <property type="match status" value="1"/>
</dbReference>
<evidence type="ECO:0000256" key="5">
    <source>
        <dbReference type="ARBA" id="ARBA00022525"/>
    </source>
</evidence>
<keyword evidence="11" id="KW-0966">Cell projection</keyword>
<organism evidence="11 12">
    <name type="scientific">Sporomusa malonica</name>
    <dbReference type="NCBI Taxonomy" id="112901"/>
    <lineage>
        <taxon>Bacteria</taxon>
        <taxon>Bacillati</taxon>
        <taxon>Bacillota</taxon>
        <taxon>Negativicutes</taxon>
        <taxon>Selenomonadales</taxon>
        <taxon>Sporomusaceae</taxon>
        <taxon>Sporomusa</taxon>
    </lineage>
</organism>
<gene>
    <name evidence="7" type="primary">flgK</name>
    <name evidence="11" type="ORF">SAMN04488500_102213</name>
</gene>
<keyword evidence="5 7" id="KW-0964">Secreted</keyword>
<dbReference type="RefSeq" id="WP_084574118.1">
    <property type="nucleotide sequence ID" value="NZ_CP155572.1"/>
</dbReference>
<dbReference type="STRING" id="112901.SAMN04488500_102213"/>
<keyword evidence="6 7" id="KW-0975">Bacterial flagellum</keyword>
<evidence type="ECO:0000256" key="2">
    <source>
        <dbReference type="ARBA" id="ARBA00004613"/>
    </source>
</evidence>
<proteinExistence type="inferred from homology"/>
<comment type="similarity">
    <text evidence="3 7">Belongs to the flagella basal body rod proteins family.</text>
</comment>
<dbReference type="GO" id="GO:0044780">
    <property type="term" value="P:bacterial-type flagellum assembly"/>
    <property type="evidence" value="ECO:0007669"/>
    <property type="project" value="InterPro"/>
</dbReference>
<dbReference type="PRINTS" id="PR01005">
    <property type="entry name" value="FLGHOOKAP1"/>
</dbReference>
<dbReference type="NCBIfam" id="TIGR02492">
    <property type="entry name" value="flgK_ends"/>
    <property type="match status" value="1"/>
</dbReference>
<reference evidence="11 12" key="1">
    <citation type="submission" date="2017-04" db="EMBL/GenBank/DDBJ databases">
        <authorList>
            <person name="Afonso C.L."/>
            <person name="Miller P.J."/>
            <person name="Scott M.A."/>
            <person name="Spackman E."/>
            <person name="Goraichik I."/>
            <person name="Dimitrov K.M."/>
            <person name="Suarez D.L."/>
            <person name="Swayne D.E."/>
        </authorList>
    </citation>
    <scope>NUCLEOTIDE SEQUENCE [LARGE SCALE GENOMIC DNA]</scope>
    <source>
        <strain evidence="11 12">DSM 5090</strain>
    </source>
</reference>
<evidence type="ECO:0000256" key="4">
    <source>
        <dbReference type="ARBA" id="ARBA00016244"/>
    </source>
</evidence>
<evidence type="ECO:0000259" key="10">
    <source>
        <dbReference type="Pfam" id="PF22638"/>
    </source>
</evidence>
<dbReference type="SUPFAM" id="SSF64518">
    <property type="entry name" value="Phase 1 flagellin"/>
    <property type="match status" value="1"/>
</dbReference>
<accession>A0A1W1YUH0</accession>
<evidence type="ECO:0000256" key="1">
    <source>
        <dbReference type="ARBA" id="ARBA00004365"/>
    </source>
</evidence>
<dbReference type="Pfam" id="PF22638">
    <property type="entry name" value="FlgK_D1"/>
    <property type="match status" value="1"/>
</dbReference>
<feature type="domain" description="Flagellar basal-body/hook protein C-terminal" evidence="9">
    <location>
        <begin position="555"/>
        <end position="593"/>
    </location>
</feature>
<feature type="domain" description="Flagellar basal body rod protein N-terminal" evidence="8">
    <location>
        <begin position="8"/>
        <end position="37"/>
    </location>
</feature>
<dbReference type="PANTHER" id="PTHR30033:SF1">
    <property type="entry name" value="FLAGELLAR HOOK-ASSOCIATED PROTEIN 1"/>
    <property type="match status" value="1"/>
</dbReference>
<evidence type="ECO:0000259" key="9">
    <source>
        <dbReference type="Pfam" id="PF06429"/>
    </source>
</evidence>
<dbReference type="InterPro" id="IPR053927">
    <property type="entry name" value="FlgK_helical"/>
</dbReference>
<dbReference type="GO" id="GO:0009424">
    <property type="term" value="C:bacterial-type flagellum hook"/>
    <property type="evidence" value="ECO:0007669"/>
    <property type="project" value="UniProtKB-UniRule"/>
</dbReference>
<comment type="subcellular location">
    <subcellularLocation>
        <location evidence="1 7">Bacterial flagellum</location>
    </subcellularLocation>
    <subcellularLocation>
        <location evidence="2 7">Secreted</location>
    </subcellularLocation>
</comment>
<keyword evidence="12" id="KW-1185">Reference proteome</keyword>
<dbReference type="Proteomes" id="UP000192738">
    <property type="component" value="Unassembled WGS sequence"/>
</dbReference>
<evidence type="ECO:0000259" key="8">
    <source>
        <dbReference type="Pfam" id="PF00460"/>
    </source>
</evidence>
<dbReference type="InterPro" id="IPR001444">
    <property type="entry name" value="Flag_bb_rod_N"/>
</dbReference>
<dbReference type="InterPro" id="IPR010930">
    <property type="entry name" value="Flg_bb/hook_C_dom"/>
</dbReference>
<evidence type="ECO:0000256" key="6">
    <source>
        <dbReference type="ARBA" id="ARBA00023143"/>
    </source>
</evidence>
<dbReference type="Pfam" id="PF00460">
    <property type="entry name" value="Flg_bb_rod"/>
    <property type="match status" value="1"/>
</dbReference>
<keyword evidence="11" id="KW-0969">Cilium</keyword>
<dbReference type="AlphaFoldDB" id="A0A1W1YUH0"/>
<evidence type="ECO:0000313" key="11">
    <source>
        <dbReference type="EMBL" id="SMC39827.1"/>
    </source>
</evidence>
<dbReference type="GO" id="GO:0005576">
    <property type="term" value="C:extracellular region"/>
    <property type="evidence" value="ECO:0007669"/>
    <property type="project" value="UniProtKB-SubCell"/>
</dbReference>
<name>A0A1W1YUH0_9FIRM</name>